<dbReference type="InterPro" id="IPR019787">
    <property type="entry name" value="Znf_PHD-finger"/>
</dbReference>
<dbReference type="CDD" id="cd15489">
    <property type="entry name" value="PHD_SF"/>
    <property type="match status" value="1"/>
</dbReference>
<dbReference type="InterPro" id="IPR001965">
    <property type="entry name" value="Znf_PHD"/>
</dbReference>
<sequence length="244" mass="27962">MLKIFRIEESEAPHNSSMSEIKNKQGASRGLTIVNGHVFNFFIKLNAVVQHNCTFSHFHIHAHKIFHFCRNSIDSDIELLDCWINLFGEIVNDNVEHEIFLVLIMELFKDITEHFVRIVFVDALKSFKASVPRKKKQALRSKIKAIGERDSKMKKISTDNVDVNVGPEADEIFICNTCNKNCDWEPDDKELESVACDKCNAWYHYKCANLIGKEAFLKKSNSNWYCCNCSKKGKGKGKGKGKKN</sequence>
<evidence type="ECO:0000256" key="3">
    <source>
        <dbReference type="ARBA" id="ARBA00022833"/>
    </source>
</evidence>
<dbReference type="OrthoDB" id="436852at2759"/>
<name>A0A6J8A1Y8_MYTCO</name>
<gene>
    <name evidence="6" type="ORF">MCOR_2527</name>
</gene>
<evidence type="ECO:0000256" key="2">
    <source>
        <dbReference type="ARBA" id="ARBA00022771"/>
    </source>
</evidence>
<reference evidence="6 7" key="1">
    <citation type="submission" date="2020-06" db="EMBL/GenBank/DDBJ databases">
        <authorList>
            <person name="Li R."/>
            <person name="Bekaert M."/>
        </authorList>
    </citation>
    <scope>NUCLEOTIDE SEQUENCE [LARGE SCALE GENOMIC DNA]</scope>
    <source>
        <strain evidence="7">wild</strain>
    </source>
</reference>
<dbReference type="PROSITE" id="PS50016">
    <property type="entry name" value="ZF_PHD_2"/>
    <property type="match status" value="1"/>
</dbReference>
<dbReference type="PROSITE" id="PS01359">
    <property type="entry name" value="ZF_PHD_1"/>
    <property type="match status" value="1"/>
</dbReference>
<keyword evidence="7" id="KW-1185">Reference proteome</keyword>
<dbReference type="Gene3D" id="3.30.40.10">
    <property type="entry name" value="Zinc/RING finger domain, C3HC4 (zinc finger)"/>
    <property type="match status" value="1"/>
</dbReference>
<dbReference type="InterPro" id="IPR011011">
    <property type="entry name" value="Znf_FYVE_PHD"/>
</dbReference>
<dbReference type="Proteomes" id="UP000507470">
    <property type="component" value="Unassembled WGS sequence"/>
</dbReference>
<keyword evidence="2 4" id="KW-0863">Zinc-finger</keyword>
<dbReference type="EMBL" id="CACVKT020000521">
    <property type="protein sequence ID" value="CAC5359817.1"/>
    <property type="molecule type" value="Genomic_DNA"/>
</dbReference>
<dbReference type="SUPFAM" id="SSF57903">
    <property type="entry name" value="FYVE/PHD zinc finger"/>
    <property type="match status" value="1"/>
</dbReference>
<dbReference type="InterPro" id="IPR019786">
    <property type="entry name" value="Zinc_finger_PHD-type_CS"/>
</dbReference>
<evidence type="ECO:0000256" key="4">
    <source>
        <dbReference type="PROSITE-ProRule" id="PRU00146"/>
    </source>
</evidence>
<accession>A0A6J8A1Y8</accession>
<evidence type="ECO:0000259" key="5">
    <source>
        <dbReference type="PROSITE" id="PS50016"/>
    </source>
</evidence>
<dbReference type="InterPro" id="IPR013083">
    <property type="entry name" value="Znf_RING/FYVE/PHD"/>
</dbReference>
<dbReference type="AlphaFoldDB" id="A0A6J8A1Y8"/>
<evidence type="ECO:0000313" key="7">
    <source>
        <dbReference type="Proteomes" id="UP000507470"/>
    </source>
</evidence>
<keyword evidence="3" id="KW-0862">Zinc</keyword>
<keyword evidence="1" id="KW-0479">Metal-binding</keyword>
<organism evidence="6 7">
    <name type="scientific">Mytilus coruscus</name>
    <name type="common">Sea mussel</name>
    <dbReference type="NCBI Taxonomy" id="42192"/>
    <lineage>
        <taxon>Eukaryota</taxon>
        <taxon>Metazoa</taxon>
        <taxon>Spiralia</taxon>
        <taxon>Lophotrochozoa</taxon>
        <taxon>Mollusca</taxon>
        <taxon>Bivalvia</taxon>
        <taxon>Autobranchia</taxon>
        <taxon>Pteriomorphia</taxon>
        <taxon>Mytilida</taxon>
        <taxon>Mytiloidea</taxon>
        <taxon>Mytilidae</taxon>
        <taxon>Mytilinae</taxon>
        <taxon>Mytilus</taxon>
    </lineage>
</organism>
<evidence type="ECO:0000313" key="6">
    <source>
        <dbReference type="EMBL" id="CAC5359817.1"/>
    </source>
</evidence>
<feature type="domain" description="PHD-type" evidence="5">
    <location>
        <begin position="172"/>
        <end position="232"/>
    </location>
</feature>
<proteinExistence type="predicted"/>
<protein>
    <recommendedName>
        <fullName evidence="5">PHD-type domain-containing protein</fullName>
    </recommendedName>
</protein>
<dbReference type="GO" id="GO:0008270">
    <property type="term" value="F:zinc ion binding"/>
    <property type="evidence" value="ECO:0007669"/>
    <property type="project" value="UniProtKB-KW"/>
</dbReference>
<dbReference type="SMART" id="SM00249">
    <property type="entry name" value="PHD"/>
    <property type="match status" value="1"/>
</dbReference>
<evidence type="ECO:0000256" key="1">
    <source>
        <dbReference type="ARBA" id="ARBA00022723"/>
    </source>
</evidence>